<feature type="region of interest" description="Disordered" evidence="1">
    <location>
        <begin position="1"/>
        <end position="39"/>
    </location>
</feature>
<proteinExistence type="predicted"/>
<dbReference type="EMBL" id="REGN01010502">
    <property type="protein sequence ID" value="RMZ98880.1"/>
    <property type="molecule type" value="Genomic_DNA"/>
</dbReference>
<protein>
    <submittedName>
        <fullName evidence="2">Uncharacterized protein</fullName>
    </submittedName>
</protein>
<organism evidence="2 3">
    <name type="scientific">Brachionus plicatilis</name>
    <name type="common">Marine rotifer</name>
    <name type="synonym">Brachionus muelleri</name>
    <dbReference type="NCBI Taxonomy" id="10195"/>
    <lineage>
        <taxon>Eukaryota</taxon>
        <taxon>Metazoa</taxon>
        <taxon>Spiralia</taxon>
        <taxon>Gnathifera</taxon>
        <taxon>Rotifera</taxon>
        <taxon>Eurotatoria</taxon>
        <taxon>Monogononta</taxon>
        <taxon>Pseudotrocha</taxon>
        <taxon>Ploima</taxon>
        <taxon>Brachionidae</taxon>
        <taxon>Brachionus</taxon>
    </lineage>
</organism>
<name>A0A3M7PJK9_BRAPC</name>
<dbReference type="Proteomes" id="UP000276133">
    <property type="component" value="Unassembled WGS sequence"/>
</dbReference>
<reference evidence="2 3" key="1">
    <citation type="journal article" date="2018" name="Sci. Rep.">
        <title>Genomic signatures of local adaptation to the degree of environmental predictability in rotifers.</title>
        <authorList>
            <person name="Franch-Gras L."/>
            <person name="Hahn C."/>
            <person name="Garcia-Roger E.M."/>
            <person name="Carmona M.J."/>
            <person name="Serra M."/>
            <person name="Gomez A."/>
        </authorList>
    </citation>
    <scope>NUCLEOTIDE SEQUENCE [LARGE SCALE GENOMIC DNA]</scope>
    <source>
        <strain evidence="2">HYR1</strain>
    </source>
</reference>
<evidence type="ECO:0000256" key="1">
    <source>
        <dbReference type="SAM" id="MobiDB-lite"/>
    </source>
</evidence>
<dbReference type="AlphaFoldDB" id="A0A3M7PJK9"/>
<comment type="caution">
    <text evidence="2">The sequence shown here is derived from an EMBL/GenBank/DDBJ whole genome shotgun (WGS) entry which is preliminary data.</text>
</comment>
<accession>A0A3M7PJK9</accession>
<sequence>MANILHKRMLAPEYCSSQEETDVKTEKTVHESQKKKRKMPTWEIIQTFDNTDDSENHRKGRILRVRFHSSRS</sequence>
<evidence type="ECO:0000313" key="2">
    <source>
        <dbReference type="EMBL" id="RMZ98880.1"/>
    </source>
</evidence>
<evidence type="ECO:0000313" key="3">
    <source>
        <dbReference type="Proteomes" id="UP000276133"/>
    </source>
</evidence>
<keyword evidence="3" id="KW-1185">Reference proteome</keyword>
<feature type="compositionally biased region" description="Basic and acidic residues" evidence="1">
    <location>
        <begin position="21"/>
        <end position="32"/>
    </location>
</feature>
<gene>
    <name evidence="2" type="ORF">BpHYR1_036270</name>
</gene>